<dbReference type="EMBL" id="LNAM01000205">
    <property type="protein sequence ID" value="KSV57697.1"/>
    <property type="molecule type" value="Genomic_DNA"/>
</dbReference>
<evidence type="ECO:0000313" key="4">
    <source>
        <dbReference type="Proteomes" id="UP000054874"/>
    </source>
</evidence>
<feature type="chain" id="PRO_5006894174" evidence="2">
    <location>
        <begin position="26"/>
        <end position="211"/>
    </location>
</feature>
<organism evidence="3 4">
    <name type="scientific">Acetivibrio ethanolgignens</name>
    <dbReference type="NCBI Taxonomy" id="290052"/>
    <lineage>
        <taxon>Bacteria</taxon>
        <taxon>Bacillati</taxon>
        <taxon>Bacillota</taxon>
        <taxon>Clostridia</taxon>
        <taxon>Eubacteriales</taxon>
        <taxon>Oscillospiraceae</taxon>
        <taxon>Acetivibrio</taxon>
    </lineage>
</organism>
<evidence type="ECO:0000313" key="3">
    <source>
        <dbReference type="EMBL" id="KSV57697.1"/>
    </source>
</evidence>
<evidence type="ECO:0000256" key="2">
    <source>
        <dbReference type="SAM" id="SignalP"/>
    </source>
</evidence>
<keyword evidence="4" id="KW-1185">Reference proteome</keyword>
<comment type="caution">
    <text evidence="3">The sequence shown here is derived from an EMBL/GenBank/DDBJ whole genome shotgun (WGS) entry which is preliminary data.</text>
</comment>
<keyword evidence="1" id="KW-0472">Membrane</keyword>
<dbReference type="Proteomes" id="UP000054874">
    <property type="component" value="Unassembled WGS sequence"/>
</dbReference>
<evidence type="ECO:0000256" key="1">
    <source>
        <dbReference type="SAM" id="Phobius"/>
    </source>
</evidence>
<gene>
    <name evidence="3" type="ORF">ASU35_15525</name>
</gene>
<keyword evidence="1" id="KW-1133">Transmembrane helix</keyword>
<sequence length="211" mass="23131">MFTKKLLSLILTLSLVLSLSVPTFAAEKDSTVYFENTLGSYTTIEEVETPYGTAYYVKKHGNIQTRSIWDVVDILMAGASWANLFANPSWGNFGWAVLDTAALLPVLPASAYFRKGGKTFLKIDEVAKFAKTSKGKKAVSAAMKTYKYSDGISSKAIKEISKKFKGTEGKKVLKLFKDAADKGLVGATSQSGIKKYLLVQKSENNTRTKLK</sequence>
<accession>A0A0V8QAW0</accession>
<dbReference type="OrthoDB" id="1760972at2"/>
<keyword evidence="2" id="KW-0732">Signal</keyword>
<feature type="signal peptide" evidence="2">
    <location>
        <begin position="1"/>
        <end position="25"/>
    </location>
</feature>
<feature type="transmembrane region" description="Helical" evidence="1">
    <location>
        <begin position="93"/>
        <end position="113"/>
    </location>
</feature>
<name>A0A0V8QAW0_9FIRM</name>
<dbReference type="STRING" id="290052.ASU35_15525"/>
<protein>
    <submittedName>
        <fullName evidence="3">Uncharacterized protein</fullName>
    </submittedName>
</protein>
<dbReference type="AlphaFoldDB" id="A0A0V8QAW0"/>
<proteinExistence type="predicted"/>
<reference evidence="3 4" key="1">
    <citation type="submission" date="2015-11" db="EMBL/GenBank/DDBJ databases">
        <title>Butyribacter intestini gen. nov., sp. nov., a butyric acid-producing bacterium of the family Lachnospiraceae isolated from the human faeces.</title>
        <authorList>
            <person name="Zou Y."/>
            <person name="Xue W."/>
            <person name="Luo G."/>
            <person name="Lv M."/>
        </authorList>
    </citation>
    <scope>NUCLEOTIDE SEQUENCE [LARGE SCALE GENOMIC DNA]</scope>
    <source>
        <strain evidence="3 4">ACET-33324</strain>
    </source>
</reference>
<keyword evidence="1" id="KW-0812">Transmembrane</keyword>
<dbReference type="RefSeq" id="WP_058354054.1">
    <property type="nucleotide sequence ID" value="NZ_CABMMD010000205.1"/>
</dbReference>